<reference evidence="1" key="1">
    <citation type="submission" date="2015-11" db="EMBL/GenBank/DDBJ databases">
        <authorList>
            <person name="Zhang Y."/>
            <person name="Guo Z."/>
        </authorList>
    </citation>
    <scope>NUCLEOTIDE SEQUENCE</scope>
</reference>
<proteinExistence type="predicted"/>
<sequence>MESLEYMLHSYDSADLNELSLETLEGWSSTCLNETINYYIDCNSILLENKKQES</sequence>
<evidence type="ECO:0000313" key="1">
    <source>
        <dbReference type="EMBL" id="ANH09595.1"/>
    </source>
</evidence>
<dbReference type="GeneID" id="27983158"/>
<accession>A0A173FZZ1</accession>
<keyword evidence="1" id="KW-0934">Plastid</keyword>
<dbReference type="EMBL" id="KU053957">
    <property type="protein sequence ID" value="ANH09595.1"/>
    <property type="molecule type" value="Genomic_DNA"/>
</dbReference>
<dbReference type="AlphaFoldDB" id="A0A173FZZ1"/>
<gene>
    <name evidence="1" type="primary">orf58</name>
</gene>
<geneLocation type="plastid" evidence="1"/>
<protein>
    <submittedName>
        <fullName evidence="1">Uncharacterized protein</fullName>
    </submittedName>
</protein>
<dbReference type="RefSeq" id="YP_009257512.1">
    <property type="nucleotide sequence ID" value="NC_030338.1"/>
</dbReference>
<reference evidence="1" key="2">
    <citation type="submission" date="2016-06" db="EMBL/GenBank/DDBJ databases">
        <title>Genomic and phylogenetic analysis of Gastroclonium compressum supports its reinstatement to Coeloseira (Champiaceae, Rhodophyta).</title>
        <authorList>
            <person name="Kilpatrick Z."/>
            <person name="Hughey J.R."/>
        </authorList>
    </citation>
    <scope>NUCLEOTIDE SEQUENCE</scope>
</reference>
<organism evidence="1">
    <name type="scientific">Gastroclonium compressum</name>
    <name type="common">Red alga</name>
    <name type="synonym">Coeloseira compressa</name>
    <dbReference type="NCBI Taxonomy" id="1852973"/>
    <lineage>
        <taxon>Eukaryota</taxon>
        <taxon>Rhodophyta</taxon>
        <taxon>Florideophyceae</taxon>
        <taxon>Rhodymeniophycidae</taxon>
        <taxon>Rhodymeniales</taxon>
        <taxon>Champiaceae</taxon>
        <taxon>Coeloseira</taxon>
    </lineage>
</organism>
<name>A0A173FZZ1_GASCM</name>